<comment type="caution">
    <text evidence="2">The sequence shown here is derived from an EMBL/GenBank/DDBJ whole genome shotgun (WGS) entry which is preliminary data.</text>
</comment>
<dbReference type="AlphaFoldDB" id="A0A6G1BJZ6"/>
<dbReference type="Proteomes" id="UP000479710">
    <property type="component" value="Unassembled WGS sequence"/>
</dbReference>
<feature type="region of interest" description="Disordered" evidence="1">
    <location>
        <begin position="1"/>
        <end position="61"/>
    </location>
</feature>
<accession>A0A6G1BJZ6</accession>
<proteinExistence type="predicted"/>
<dbReference type="EMBL" id="SPHZ02000012">
    <property type="protein sequence ID" value="KAF0888270.1"/>
    <property type="molecule type" value="Genomic_DNA"/>
</dbReference>
<feature type="compositionally biased region" description="Low complexity" evidence="1">
    <location>
        <begin position="50"/>
        <end position="61"/>
    </location>
</feature>
<feature type="compositionally biased region" description="Low complexity" evidence="1">
    <location>
        <begin position="1"/>
        <end position="20"/>
    </location>
</feature>
<sequence length="141" mass="14091">MESSAPAVRSSSTSTATESATGKRPAVDPATPSSCKRLRQGEGSSPRANPPSGGSLASAVSSLPSPHATIAITVGGVLSVSPATPCLAVITTESMVVTTIVVSSRDGETGSSSLPLPDRKWKEAFKSTAMEVKGGESASGF</sequence>
<evidence type="ECO:0000313" key="3">
    <source>
        <dbReference type="Proteomes" id="UP000479710"/>
    </source>
</evidence>
<name>A0A6G1BJZ6_9ORYZ</name>
<evidence type="ECO:0000313" key="2">
    <source>
        <dbReference type="EMBL" id="KAF0888270.1"/>
    </source>
</evidence>
<evidence type="ECO:0000256" key="1">
    <source>
        <dbReference type="SAM" id="MobiDB-lite"/>
    </source>
</evidence>
<protein>
    <submittedName>
        <fullName evidence="2">Uncharacterized protein</fullName>
    </submittedName>
</protein>
<keyword evidence="3" id="KW-1185">Reference proteome</keyword>
<reference evidence="2 3" key="1">
    <citation type="submission" date="2019-11" db="EMBL/GenBank/DDBJ databases">
        <title>Whole genome sequence of Oryza granulata.</title>
        <authorList>
            <person name="Li W."/>
        </authorList>
    </citation>
    <scope>NUCLEOTIDE SEQUENCE [LARGE SCALE GENOMIC DNA]</scope>
    <source>
        <strain evidence="3">cv. Menghai</strain>
        <tissue evidence="2">Leaf</tissue>
    </source>
</reference>
<organism evidence="2 3">
    <name type="scientific">Oryza meyeriana var. granulata</name>
    <dbReference type="NCBI Taxonomy" id="110450"/>
    <lineage>
        <taxon>Eukaryota</taxon>
        <taxon>Viridiplantae</taxon>
        <taxon>Streptophyta</taxon>
        <taxon>Embryophyta</taxon>
        <taxon>Tracheophyta</taxon>
        <taxon>Spermatophyta</taxon>
        <taxon>Magnoliopsida</taxon>
        <taxon>Liliopsida</taxon>
        <taxon>Poales</taxon>
        <taxon>Poaceae</taxon>
        <taxon>BOP clade</taxon>
        <taxon>Oryzoideae</taxon>
        <taxon>Oryzeae</taxon>
        <taxon>Oryzinae</taxon>
        <taxon>Oryza</taxon>
        <taxon>Oryza meyeriana</taxon>
    </lineage>
</organism>
<gene>
    <name evidence="2" type="ORF">E2562_013716</name>
</gene>